<comment type="caution">
    <text evidence="3">The sequence shown here is derived from an EMBL/GenBank/DDBJ whole genome shotgun (WGS) entry which is preliminary data.</text>
</comment>
<feature type="region of interest" description="Disordered" evidence="1">
    <location>
        <begin position="99"/>
        <end position="133"/>
    </location>
</feature>
<gene>
    <name evidence="3" type="ORF">JOL62DRAFT_373132</name>
</gene>
<evidence type="ECO:0000313" key="3">
    <source>
        <dbReference type="EMBL" id="KAK7606078.1"/>
    </source>
</evidence>
<evidence type="ECO:0000256" key="1">
    <source>
        <dbReference type="SAM" id="MobiDB-lite"/>
    </source>
</evidence>
<protein>
    <recommendedName>
        <fullName evidence="5">Secreted protein</fullName>
    </recommendedName>
</protein>
<accession>A0ABR1MT05</accession>
<organism evidence="3 4">
    <name type="scientific">Phyllosticta paracitricarpa</name>
    <dbReference type="NCBI Taxonomy" id="2016321"/>
    <lineage>
        <taxon>Eukaryota</taxon>
        <taxon>Fungi</taxon>
        <taxon>Dikarya</taxon>
        <taxon>Ascomycota</taxon>
        <taxon>Pezizomycotina</taxon>
        <taxon>Dothideomycetes</taxon>
        <taxon>Dothideomycetes incertae sedis</taxon>
        <taxon>Botryosphaeriales</taxon>
        <taxon>Phyllostictaceae</taxon>
        <taxon>Phyllosticta</taxon>
    </lineage>
</organism>
<feature type="chain" id="PRO_5046068367" description="Secreted protein" evidence="2">
    <location>
        <begin position="21"/>
        <end position="157"/>
    </location>
</feature>
<evidence type="ECO:0000256" key="2">
    <source>
        <dbReference type="SAM" id="SignalP"/>
    </source>
</evidence>
<evidence type="ECO:0000313" key="4">
    <source>
        <dbReference type="Proteomes" id="UP001367316"/>
    </source>
</evidence>
<evidence type="ECO:0008006" key="5">
    <source>
        <dbReference type="Google" id="ProtNLM"/>
    </source>
</evidence>
<dbReference type="Proteomes" id="UP001367316">
    <property type="component" value="Unassembled WGS sequence"/>
</dbReference>
<dbReference type="EMBL" id="JBBPBF010000056">
    <property type="protein sequence ID" value="KAK7606078.1"/>
    <property type="molecule type" value="Genomic_DNA"/>
</dbReference>
<keyword evidence="2" id="KW-0732">Signal</keyword>
<proteinExistence type="predicted"/>
<feature type="signal peptide" evidence="2">
    <location>
        <begin position="1"/>
        <end position="20"/>
    </location>
</feature>
<sequence>MPAVVGIFFFFFLFSAAVNAGREQPVWLIEAIAGAGQPPRFRKPITHPFVPSRLYLILTNHLPALRNTTPSAVPSEKPPALSHRQRLTYSMQSPSPLAHFASTSHRKHVEPFRPAQGPPPARPGDAERTSKSVLLPGAPSLPLIVMSFQIRDNGLCS</sequence>
<name>A0ABR1MT05_9PEZI</name>
<reference evidence="3 4" key="1">
    <citation type="submission" date="2024-04" db="EMBL/GenBank/DDBJ databases">
        <title>Phyllosticta paracitricarpa is synonymous to the EU quarantine fungus P. citricarpa based on phylogenomic analyses.</title>
        <authorList>
            <consortium name="Lawrence Berkeley National Laboratory"/>
            <person name="Van ingen-buijs V.A."/>
            <person name="Van westerhoven A.C."/>
            <person name="Haridas S."/>
            <person name="Skiadas P."/>
            <person name="Martin F."/>
            <person name="Groenewald J.Z."/>
            <person name="Crous P.W."/>
            <person name="Seidl M.F."/>
        </authorList>
    </citation>
    <scope>NUCLEOTIDE SEQUENCE [LARGE SCALE GENOMIC DNA]</scope>
    <source>
        <strain evidence="3 4">CBS 141358</strain>
    </source>
</reference>
<keyword evidence="4" id="KW-1185">Reference proteome</keyword>